<evidence type="ECO:0000256" key="2">
    <source>
        <dbReference type="ARBA" id="ARBA00023125"/>
    </source>
</evidence>
<organism evidence="5 6">
    <name type="scientific">Novosphingobium arvoryzae</name>
    <dbReference type="NCBI Taxonomy" id="1256514"/>
    <lineage>
        <taxon>Bacteria</taxon>
        <taxon>Pseudomonadati</taxon>
        <taxon>Pseudomonadota</taxon>
        <taxon>Alphaproteobacteria</taxon>
        <taxon>Sphingomonadales</taxon>
        <taxon>Sphingomonadaceae</taxon>
        <taxon>Novosphingobium</taxon>
    </lineage>
</organism>
<reference evidence="5" key="1">
    <citation type="journal article" date="2014" name="Int. J. Syst. Evol. Microbiol.">
        <title>Complete genome sequence of Corynebacterium casei LMG S-19264T (=DSM 44701T), isolated from a smear-ripened cheese.</title>
        <authorList>
            <consortium name="US DOE Joint Genome Institute (JGI-PGF)"/>
            <person name="Walter F."/>
            <person name="Albersmeier A."/>
            <person name="Kalinowski J."/>
            <person name="Ruckert C."/>
        </authorList>
    </citation>
    <scope>NUCLEOTIDE SEQUENCE</scope>
    <source>
        <strain evidence="5">KCTC 32422</strain>
    </source>
</reference>
<dbReference type="AlphaFoldDB" id="A0A918RCJ5"/>
<dbReference type="RefSeq" id="WP_189539029.1">
    <property type="nucleotide sequence ID" value="NZ_BMZD01000002.1"/>
</dbReference>
<feature type="domain" description="Core-binding (CB)" evidence="4">
    <location>
        <begin position="83"/>
        <end position="164"/>
    </location>
</feature>
<keyword evidence="1" id="KW-0229">DNA integration</keyword>
<dbReference type="GO" id="GO:0003677">
    <property type="term" value="F:DNA binding"/>
    <property type="evidence" value="ECO:0007669"/>
    <property type="project" value="UniProtKB-UniRule"/>
</dbReference>
<evidence type="ECO:0000313" key="5">
    <source>
        <dbReference type="EMBL" id="GGZ90458.1"/>
    </source>
</evidence>
<keyword evidence="6" id="KW-1185">Reference proteome</keyword>
<dbReference type="InterPro" id="IPR010998">
    <property type="entry name" value="Integrase_recombinase_N"/>
</dbReference>
<dbReference type="Gene3D" id="1.10.150.130">
    <property type="match status" value="1"/>
</dbReference>
<dbReference type="EMBL" id="BMZD01000002">
    <property type="protein sequence ID" value="GGZ90458.1"/>
    <property type="molecule type" value="Genomic_DNA"/>
</dbReference>
<name>A0A918RCJ5_9SPHN</name>
<proteinExistence type="predicted"/>
<evidence type="ECO:0000259" key="4">
    <source>
        <dbReference type="PROSITE" id="PS51900"/>
    </source>
</evidence>
<reference evidence="5" key="2">
    <citation type="submission" date="2020-09" db="EMBL/GenBank/DDBJ databases">
        <authorList>
            <person name="Sun Q."/>
            <person name="Kim S."/>
        </authorList>
    </citation>
    <scope>NUCLEOTIDE SEQUENCE</scope>
    <source>
        <strain evidence="5">KCTC 32422</strain>
    </source>
</reference>
<sequence>MGSRPKPSTILLLDGDLKLYKRPGIRRWQATFKLKSRWVRVSTGHHDMAEATIAARDLFYKYRYMEQHGLPTLTKSFKTVAMWAMDRMREETENGVGKKSFRDYQIVINRYLIPYFDTLPIQSIRYEELLKFGAWRREKMGREPKSSTLNTHNSALNRVFDEAVVRGLLARNDVPVLMNKGRNGQRRPDFTQGEYQTMIDSFGHSFVTPPLAVKNPQEWFRDIVLTEIEPLLSEYWFDAPDRARDATARLLAGF</sequence>
<evidence type="ECO:0000256" key="1">
    <source>
        <dbReference type="ARBA" id="ARBA00022908"/>
    </source>
</evidence>
<gene>
    <name evidence="5" type="ORF">GCM10011617_06740</name>
</gene>
<dbReference type="GO" id="GO:0015074">
    <property type="term" value="P:DNA integration"/>
    <property type="evidence" value="ECO:0007669"/>
    <property type="project" value="UniProtKB-KW"/>
</dbReference>
<comment type="caution">
    <text evidence="5">The sequence shown here is derived from an EMBL/GenBank/DDBJ whole genome shotgun (WGS) entry which is preliminary data.</text>
</comment>
<dbReference type="InterPro" id="IPR011010">
    <property type="entry name" value="DNA_brk_join_enz"/>
</dbReference>
<evidence type="ECO:0000256" key="3">
    <source>
        <dbReference type="PROSITE-ProRule" id="PRU01248"/>
    </source>
</evidence>
<protein>
    <recommendedName>
        <fullName evidence="4">Core-binding (CB) domain-containing protein</fullName>
    </recommendedName>
</protein>
<dbReference type="SUPFAM" id="SSF56349">
    <property type="entry name" value="DNA breaking-rejoining enzymes"/>
    <property type="match status" value="1"/>
</dbReference>
<accession>A0A918RCJ5</accession>
<dbReference type="PROSITE" id="PS51900">
    <property type="entry name" value="CB"/>
    <property type="match status" value="1"/>
</dbReference>
<dbReference type="InterPro" id="IPR044068">
    <property type="entry name" value="CB"/>
</dbReference>
<keyword evidence="2 3" id="KW-0238">DNA-binding</keyword>
<dbReference type="Proteomes" id="UP000634139">
    <property type="component" value="Unassembled WGS sequence"/>
</dbReference>
<evidence type="ECO:0000313" key="6">
    <source>
        <dbReference type="Proteomes" id="UP000634139"/>
    </source>
</evidence>